<dbReference type="Proteomes" id="UP000184010">
    <property type="component" value="Unassembled WGS sequence"/>
</dbReference>
<organism evidence="3 4">
    <name type="scientific">Desulfitobacterium chlororespirans DSM 11544</name>
    <dbReference type="NCBI Taxonomy" id="1121395"/>
    <lineage>
        <taxon>Bacteria</taxon>
        <taxon>Bacillati</taxon>
        <taxon>Bacillota</taxon>
        <taxon>Clostridia</taxon>
        <taxon>Eubacteriales</taxon>
        <taxon>Desulfitobacteriaceae</taxon>
        <taxon>Desulfitobacterium</taxon>
    </lineage>
</organism>
<evidence type="ECO:0000313" key="4">
    <source>
        <dbReference type="Proteomes" id="UP000184010"/>
    </source>
</evidence>
<sequence length="237" mass="27459">MSNMILMFILRLIIASMTWFISTLPFLVPYHTLLTSQSKKMGYTLSKGHMAIVCIFVYYLTGVLSITGIPSLMDIVQNRFGIVTSTGLNFPPDEINWMPFFWLTEGVRPYIENMLLFVPFGFILPLIWKKYEVLWKTALSGFVFSLIIELSQLFNSRITDLDDLLMNTLGALIGWGIFRLLKKHLAKLQDKVSVQSTQIKKIPLLLREEAWFYLASAFAGMFFVYYSFFWSLLRQVI</sequence>
<keyword evidence="1" id="KW-0812">Transmembrane</keyword>
<dbReference type="AlphaFoldDB" id="A0A1M7SN59"/>
<dbReference type="PANTHER" id="PTHR36834:SF2">
    <property type="entry name" value="MEMBRANE PROTEIN"/>
    <property type="match status" value="1"/>
</dbReference>
<reference evidence="4" key="1">
    <citation type="submission" date="2016-12" db="EMBL/GenBank/DDBJ databases">
        <authorList>
            <person name="Varghese N."/>
            <person name="Submissions S."/>
        </authorList>
    </citation>
    <scope>NUCLEOTIDE SEQUENCE [LARGE SCALE GENOMIC DNA]</scope>
    <source>
        <strain evidence="4">DSM 11544</strain>
    </source>
</reference>
<feature type="transmembrane region" description="Helical" evidence="1">
    <location>
        <begin position="49"/>
        <end position="69"/>
    </location>
</feature>
<dbReference type="Pfam" id="PF04892">
    <property type="entry name" value="VanZ"/>
    <property type="match status" value="1"/>
</dbReference>
<dbReference type="STRING" id="1121395.SAMN02745215_01108"/>
<dbReference type="PANTHER" id="PTHR36834">
    <property type="entry name" value="MEMBRANE PROTEIN-RELATED"/>
    <property type="match status" value="1"/>
</dbReference>
<dbReference type="EMBL" id="FRDN01000004">
    <property type="protein sequence ID" value="SHN59891.1"/>
    <property type="molecule type" value="Genomic_DNA"/>
</dbReference>
<dbReference type="InterPro" id="IPR053150">
    <property type="entry name" value="Teicoplanin_resist-assoc"/>
</dbReference>
<gene>
    <name evidence="3" type="ORF">SAMN02745215_01108</name>
</gene>
<feature type="transmembrane region" description="Helical" evidence="1">
    <location>
        <begin position="110"/>
        <end position="128"/>
    </location>
</feature>
<keyword evidence="1" id="KW-0472">Membrane</keyword>
<feature type="transmembrane region" description="Helical" evidence="1">
    <location>
        <begin position="6"/>
        <end position="28"/>
    </location>
</feature>
<evidence type="ECO:0000313" key="3">
    <source>
        <dbReference type="EMBL" id="SHN59891.1"/>
    </source>
</evidence>
<name>A0A1M7SN59_9FIRM</name>
<keyword evidence="1" id="KW-1133">Transmembrane helix</keyword>
<accession>A0A1M7SN59</accession>
<keyword evidence="4" id="KW-1185">Reference proteome</keyword>
<proteinExistence type="predicted"/>
<dbReference type="InterPro" id="IPR006976">
    <property type="entry name" value="VanZ-like"/>
</dbReference>
<feature type="transmembrane region" description="Helical" evidence="1">
    <location>
        <begin position="164"/>
        <end position="181"/>
    </location>
</feature>
<feature type="transmembrane region" description="Helical" evidence="1">
    <location>
        <begin position="210"/>
        <end position="233"/>
    </location>
</feature>
<evidence type="ECO:0000259" key="2">
    <source>
        <dbReference type="Pfam" id="PF04892"/>
    </source>
</evidence>
<protein>
    <submittedName>
        <fullName evidence="3">Glycopeptide antibiotics resistance protein</fullName>
    </submittedName>
</protein>
<evidence type="ECO:0000256" key="1">
    <source>
        <dbReference type="SAM" id="Phobius"/>
    </source>
</evidence>
<feature type="domain" description="VanZ-like" evidence="2">
    <location>
        <begin position="56"/>
        <end position="181"/>
    </location>
</feature>